<evidence type="ECO:0000256" key="11">
    <source>
        <dbReference type="SAM" id="MobiDB-lite"/>
    </source>
</evidence>
<dbReference type="OrthoDB" id="6159439at2759"/>
<reference evidence="13 14" key="1">
    <citation type="submission" date="2020-08" db="EMBL/GenBank/DDBJ databases">
        <title>Aphidius gifuensis genome sequencing and assembly.</title>
        <authorList>
            <person name="Du Z."/>
        </authorList>
    </citation>
    <scope>NUCLEOTIDE SEQUENCE [LARGE SCALE GENOMIC DNA]</scope>
    <source>
        <strain evidence="13">YNYX2018</strain>
        <tissue evidence="13">Adults</tissue>
    </source>
</reference>
<accession>A0A834XS17</accession>
<dbReference type="InterPro" id="IPR017995">
    <property type="entry name" value="Homeobox_antennapedia"/>
</dbReference>
<dbReference type="GO" id="GO:0048337">
    <property type="term" value="P:positive regulation of mesodermal cell fate specification"/>
    <property type="evidence" value="ECO:0007669"/>
    <property type="project" value="UniProtKB-ARBA"/>
</dbReference>
<dbReference type="Proteomes" id="UP000639338">
    <property type="component" value="Unassembled WGS sequence"/>
</dbReference>
<evidence type="ECO:0000256" key="7">
    <source>
        <dbReference type="ARBA" id="ARBA00023242"/>
    </source>
</evidence>
<dbReference type="InterPro" id="IPR050609">
    <property type="entry name" value="Antp_homeobox_Deformed_sf"/>
</dbReference>
<dbReference type="PROSITE" id="PS00032">
    <property type="entry name" value="ANTENNAPEDIA"/>
    <property type="match status" value="1"/>
</dbReference>
<feature type="compositionally biased region" description="Polar residues" evidence="11">
    <location>
        <begin position="1"/>
        <end position="10"/>
    </location>
</feature>
<dbReference type="Gene3D" id="1.10.10.60">
    <property type="entry name" value="Homeodomain-like"/>
    <property type="match status" value="1"/>
</dbReference>
<dbReference type="PRINTS" id="PR00025">
    <property type="entry name" value="ANTENNAPEDIA"/>
</dbReference>
<evidence type="ECO:0000256" key="9">
    <source>
        <dbReference type="RuleBase" id="RU000682"/>
    </source>
</evidence>
<gene>
    <name evidence="13" type="ORF">HCN44_008820</name>
</gene>
<feature type="DNA-binding region" description="Homeobox" evidence="8">
    <location>
        <begin position="318"/>
        <end position="377"/>
    </location>
</feature>
<keyword evidence="7 8" id="KW-0539">Nucleus</keyword>
<keyword evidence="14" id="KW-1185">Reference proteome</keyword>
<dbReference type="PROSITE" id="PS00027">
    <property type="entry name" value="HOMEOBOX_1"/>
    <property type="match status" value="1"/>
</dbReference>
<dbReference type="GO" id="GO:0009952">
    <property type="term" value="P:anterior/posterior pattern specification"/>
    <property type="evidence" value="ECO:0007669"/>
    <property type="project" value="UniProtKB-ARBA"/>
</dbReference>
<comment type="caution">
    <text evidence="13">The sequence shown here is derived from an EMBL/GenBank/DDBJ whole genome shotgun (WGS) entry which is preliminary data.</text>
</comment>
<evidence type="ECO:0000256" key="6">
    <source>
        <dbReference type="ARBA" id="ARBA00023163"/>
    </source>
</evidence>
<dbReference type="InterPro" id="IPR001356">
    <property type="entry name" value="HD"/>
</dbReference>
<dbReference type="PRINTS" id="PR00024">
    <property type="entry name" value="HOMEOBOX"/>
</dbReference>
<keyword evidence="2" id="KW-0217">Developmental protein</keyword>
<feature type="compositionally biased region" description="Basic residues" evidence="11">
    <location>
        <begin position="384"/>
        <end position="400"/>
    </location>
</feature>
<sequence length="529" mass="59346">MSSFLMNPSATGGYHQQHQPLSHHLSAPSVVVDPEFPPSEEYSQRNYIPSASVDIFSGTHHLSHPQSHQLQYGYHQHHHQAVSTPYAASTGVSLNGGYTPYSSYYTSHQQTHAIHNTGLHPHHHAVGAVSMPQEAQQPPLSCLSSLQNLHIQQQQQQQQLQDQHQQQQQQQQQLPQSATTTHVSATLSSTLLPSHVQSSDALHHQPQQTQSQQQLDNNTCSPTGERNNSPDQTLQSQSVQRSGQLHNALKQQQATQQQHHSDDRSDLDDMDDDMLESPGMLDDDDDEDENGERVVYPWMKKIHVAGVANGSFQPGMEPKRQRTAYTRHQILELEKEFHFNRYLTRRRRIEVAHMLHLTERQIKIWFQNRRMKWKKDNKLPNTKNVRRKTSSGQSSKKKTKNSTITSSNNINNNNNNQRRNNNSPSSGMESSLDGSISLDIGDVSSGINTGQSHSLDSHSNFQGHQNSLAHIQSQLSHHHIGTMMDNTIGTMRQMSTGNISPLAPATTPPGLTNNVASITIKPDYDLTAL</sequence>
<evidence type="ECO:0000313" key="14">
    <source>
        <dbReference type="Proteomes" id="UP000639338"/>
    </source>
</evidence>
<keyword evidence="6" id="KW-0804">Transcription</keyword>
<dbReference type="SMART" id="SM00389">
    <property type="entry name" value="HOX"/>
    <property type="match status" value="1"/>
</dbReference>
<dbReference type="InterPro" id="IPR001827">
    <property type="entry name" value="Homeobox_Antennapedia_CS"/>
</dbReference>
<dbReference type="GO" id="GO:0005654">
    <property type="term" value="C:nucleoplasm"/>
    <property type="evidence" value="ECO:0007669"/>
    <property type="project" value="TreeGrafter"/>
</dbReference>
<dbReference type="EMBL" id="JACMRX010000004">
    <property type="protein sequence ID" value="KAF7991508.1"/>
    <property type="molecule type" value="Genomic_DNA"/>
</dbReference>
<feature type="region of interest" description="Disordered" evidence="11">
    <location>
        <begin position="160"/>
        <end position="182"/>
    </location>
</feature>
<dbReference type="InterPro" id="IPR020479">
    <property type="entry name" value="HD_metazoa"/>
</dbReference>
<evidence type="ECO:0000256" key="4">
    <source>
        <dbReference type="ARBA" id="ARBA00023125"/>
    </source>
</evidence>
<dbReference type="PANTHER" id="PTHR45771:SF6">
    <property type="entry name" value="HOMEOTIC PROTEIN SEX COMBS REDUCED"/>
    <property type="match status" value="1"/>
</dbReference>
<dbReference type="GO" id="GO:0045944">
    <property type="term" value="P:positive regulation of transcription by RNA polymerase II"/>
    <property type="evidence" value="ECO:0007669"/>
    <property type="project" value="TreeGrafter"/>
</dbReference>
<dbReference type="InterPro" id="IPR009057">
    <property type="entry name" value="Homeodomain-like_sf"/>
</dbReference>
<evidence type="ECO:0000256" key="5">
    <source>
        <dbReference type="ARBA" id="ARBA00023155"/>
    </source>
</evidence>
<feature type="region of interest" description="Disordered" evidence="11">
    <location>
        <begin position="375"/>
        <end position="462"/>
    </location>
</feature>
<feature type="compositionally biased region" description="Low complexity" evidence="11">
    <location>
        <begin position="160"/>
        <end position="176"/>
    </location>
</feature>
<comment type="similarity">
    <text evidence="10">Belongs to the Antp homeobox family.</text>
</comment>
<evidence type="ECO:0000256" key="8">
    <source>
        <dbReference type="PROSITE-ProRule" id="PRU00108"/>
    </source>
</evidence>
<proteinExistence type="inferred from homology"/>
<dbReference type="GO" id="GO:0000978">
    <property type="term" value="F:RNA polymerase II cis-regulatory region sequence-specific DNA binding"/>
    <property type="evidence" value="ECO:0007669"/>
    <property type="project" value="TreeGrafter"/>
</dbReference>
<protein>
    <recommendedName>
        <fullName evidence="12">Homeobox domain-containing protein</fullName>
    </recommendedName>
</protein>
<evidence type="ECO:0000256" key="10">
    <source>
        <dbReference type="RuleBase" id="RU004442"/>
    </source>
</evidence>
<comment type="subcellular location">
    <subcellularLocation>
        <location evidence="1 8 9">Nucleus</location>
    </subcellularLocation>
</comment>
<feature type="region of interest" description="Disordered" evidence="11">
    <location>
        <begin position="195"/>
        <end position="290"/>
    </location>
</feature>
<dbReference type="CDD" id="cd00086">
    <property type="entry name" value="homeodomain"/>
    <property type="match status" value="1"/>
</dbReference>
<feature type="compositionally biased region" description="Acidic residues" evidence="11">
    <location>
        <begin position="265"/>
        <end position="290"/>
    </location>
</feature>
<evidence type="ECO:0000256" key="1">
    <source>
        <dbReference type="ARBA" id="ARBA00004123"/>
    </source>
</evidence>
<feature type="region of interest" description="Disordered" evidence="11">
    <location>
        <begin position="1"/>
        <end position="22"/>
    </location>
</feature>
<keyword evidence="3" id="KW-0805">Transcription regulation</keyword>
<dbReference type="GO" id="GO:0000981">
    <property type="term" value="F:DNA-binding transcription factor activity, RNA polymerase II-specific"/>
    <property type="evidence" value="ECO:0007669"/>
    <property type="project" value="InterPro"/>
</dbReference>
<organism evidence="13 14">
    <name type="scientific">Aphidius gifuensis</name>
    <name type="common">Parasitoid wasp</name>
    <dbReference type="NCBI Taxonomy" id="684658"/>
    <lineage>
        <taxon>Eukaryota</taxon>
        <taxon>Metazoa</taxon>
        <taxon>Ecdysozoa</taxon>
        <taxon>Arthropoda</taxon>
        <taxon>Hexapoda</taxon>
        <taxon>Insecta</taxon>
        <taxon>Pterygota</taxon>
        <taxon>Neoptera</taxon>
        <taxon>Endopterygota</taxon>
        <taxon>Hymenoptera</taxon>
        <taxon>Apocrita</taxon>
        <taxon>Ichneumonoidea</taxon>
        <taxon>Braconidae</taxon>
        <taxon>Aphidiinae</taxon>
        <taxon>Aphidius</taxon>
    </lineage>
</organism>
<dbReference type="AlphaFoldDB" id="A0A834XS17"/>
<keyword evidence="5 8" id="KW-0371">Homeobox</keyword>
<evidence type="ECO:0000256" key="2">
    <source>
        <dbReference type="ARBA" id="ARBA00022473"/>
    </source>
</evidence>
<dbReference type="PROSITE" id="PS50071">
    <property type="entry name" value="HOMEOBOX_2"/>
    <property type="match status" value="1"/>
</dbReference>
<name>A0A834XS17_APHGI</name>
<dbReference type="InterPro" id="IPR017970">
    <property type="entry name" value="Homeobox_CS"/>
</dbReference>
<dbReference type="FunFam" id="1.10.10.60:FF:000398">
    <property type="entry name" value="Homeobox protein lin-39"/>
    <property type="match status" value="1"/>
</dbReference>
<evidence type="ECO:0000313" key="13">
    <source>
        <dbReference type="EMBL" id="KAF7991508.1"/>
    </source>
</evidence>
<evidence type="ECO:0000259" key="12">
    <source>
        <dbReference type="PROSITE" id="PS50071"/>
    </source>
</evidence>
<evidence type="ECO:0000256" key="3">
    <source>
        <dbReference type="ARBA" id="ARBA00023015"/>
    </source>
</evidence>
<dbReference type="SUPFAM" id="SSF46689">
    <property type="entry name" value="Homeodomain-like"/>
    <property type="match status" value="1"/>
</dbReference>
<dbReference type="PANTHER" id="PTHR45771">
    <property type="entry name" value="HOMEOTIC PROTEIN DEFORMED"/>
    <property type="match status" value="1"/>
</dbReference>
<feature type="compositionally biased region" description="Low complexity" evidence="11">
    <location>
        <begin position="401"/>
        <end position="427"/>
    </location>
</feature>
<feature type="compositionally biased region" description="Low complexity" evidence="11">
    <location>
        <begin position="205"/>
        <end position="214"/>
    </location>
</feature>
<dbReference type="Pfam" id="PF00046">
    <property type="entry name" value="Homeodomain"/>
    <property type="match status" value="1"/>
</dbReference>
<feature type="compositionally biased region" description="Polar residues" evidence="11">
    <location>
        <begin position="445"/>
        <end position="462"/>
    </location>
</feature>
<feature type="compositionally biased region" description="Polar residues" evidence="11">
    <location>
        <begin position="215"/>
        <end position="245"/>
    </location>
</feature>
<feature type="domain" description="Homeobox" evidence="12">
    <location>
        <begin position="316"/>
        <end position="376"/>
    </location>
</feature>
<keyword evidence="4 8" id="KW-0238">DNA-binding</keyword>